<name>A0A380SDJ7_YERPU</name>
<evidence type="ECO:0000313" key="2">
    <source>
        <dbReference type="EMBL" id="SUQ39516.1"/>
    </source>
</evidence>
<reference evidence="2 3" key="1">
    <citation type="submission" date="2018-06" db="EMBL/GenBank/DDBJ databases">
        <authorList>
            <consortium name="Pathogen Informatics"/>
            <person name="Doyle S."/>
        </authorList>
    </citation>
    <scope>NUCLEOTIDE SEQUENCE [LARGE SCALE GENOMIC DNA]</scope>
    <source>
        <strain evidence="2 3">NCTC8580</strain>
    </source>
</reference>
<dbReference type="SMART" id="SM00953">
    <property type="entry name" value="RES"/>
    <property type="match status" value="1"/>
</dbReference>
<feature type="domain" description="RES" evidence="1">
    <location>
        <begin position="196"/>
        <end position="363"/>
    </location>
</feature>
<dbReference type="RefSeq" id="WP_106441380.1">
    <property type="nucleotide sequence ID" value="NZ_NCLF01000054.1"/>
</dbReference>
<dbReference type="InterPro" id="IPR014914">
    <property type="entry name" value="RES_dom"/>
</dbReference>
<dbReference type="Proteomes" id="UP000255087">
    <property type="component" value="Unassembled WGS sequence"/>
</dbReference>
<protein>
    <submittedName>
        <fullName evidence="2">RES domain</fullName>
    </submittedName>
</protein>
<dbReference type="EMBL" id="UHJC01000002">
    <property type="protein sequence ID" value="SUQ39516.1"/>
    <property type="molecule type" value="Genomic_DNA"/>
</dbReference>
<dbReference type="Pfam" id="PF08808">
    <property type="entry name" value="RES"/>
    <property type="match status" value="1"/>
</dbReference>
<accession>A0A380SDJ7</accession>
<dbReference type="AlphaFoldDB" id="A0A380SDJ7"/>
<evidence type="ECO:0000259" key="1">
    <source>
        <dbReference type="SMART" id="SM00953"/>
    </source>
</evidence>
<proteinExistence type="predicted"/>
<sequence>MREEKYICHQCVNEVYIKNEIQNSGNTENECSYCEERTETISIKELAVKVDTMLDIHYALGGYDFYGDPDGDDLNSIIQTELEVEDKDEIANDIIESLCDQFNEYGDDKKYDDDFNYISINRGTSHLNQKWEQISNSLLTEARFFNSGAKAFLDELFADINVHSNTVIKILNTDDPLYRARVFNDDQSLEIALKHPERTLGPPPSDQATSGRMNASGVPVFYGSTSPDIAIAEVRPAVGSSVIVATFYPLRELRILDLSALKLLPHLGSSYFAPESLAELDKVLFLRTLSNKLTIPVVGQAKGHEYLITQAVSEYLGLLQHCQLDGIFFESTQVDRMQQDKKERNVVLFSKSAKVAFANNEGESREYSVDLYEYDYDHNGPFYTFDPIITLFVNEFDSKKSVNYNHKHQSVIRLDEKSLIINRIKSVYYEKDPYSVTFSEHLITSENKGDDTMEF</sequence>
<organism evidence="2 3">
    <name type="scientific">Yersinia pseudotuberculosis</name>
    <dbReference type="NCBI Taxonomy" id="633"/>
    <lineage>
        <taxon>Bacteria</taxon>
        <taxon>Pseudomonadati</taxon>
        <taxon>Pseudomonadota</taxon>
        <taxon>Gammaproteobacteria</taxon>
        <taxon>Enterobacterales</taxon>
        <taxon>Yersiniaceae</taxon>
        <taxon>Yersinia</taxon>
    </lineage>
</organism>
<gene>
    <name evidence="2" type="ORF">NCTC8580_04745</name>
</gene>
<evidence type="ECO:0000313" key="3">
    <source>
        <dbReference type="Proteomes" id="UP000255087"/>
    </source>
</evidence>